<name>A0ABY2IAI2_9MICO</name>
<reference evidence="1 2" key="1">
    <citation type="submission" date="2019-03" db="EMBL/GenBank/DDBJ databases">
        <title>Genomics of glacier-inhabiting Cryobacterium strains.</title>
        <authorList>
            <person name="Liu Q."/>
            <person name="Xin Y.-H."/>
        </authorList>
    </citation>
    <scope>NUCLEOTIDE SEQUENCE [LARGE SCALE GENOMIC DNA]</scope>
    <source>
        <strain evidence="1 2">MDB2-B</strain>
    </source>
</reference>
<evidence type="ECO:0000313" key="1">
    <source>
        <dbReference type="EMBL" id="TFB85857.1"/>
    </source>
</evidence>
<dbReference type="Proteomes" id="UP000297608">
    <property type="component" value="Unassembled WGS sequence"/>
</dbReference>
<evidence type="ECO:0000313" key="2">
    <source>
        <dbReference type="Proteomes" id="UP000297608"/>
    </source>
</evidence>
<gene>
    <name evidence="1" type="ORF">E3O44_12710</name>
</gene>
<accession>A0ABY2IAI2</accession>
<comment type="caution">
    <text evidence="1">The sequence shown here is derived from an EMBL/GenBank/DDBJ whole genome shotgun (WGS) entry which is preliminary data.</text>
</comment>
<proteinExistence type="predicted"/>
<keyword evidence="2" id="KW-1185">Reference proteome</keyword>
<dbReference type="EMBL" id="SOFG01000016">
    <property type="protein sequence ID" value="TFB85857.1"/>
    <property type="molecule type" value="Genomic_DNA"/>
</dbReference>
<protein>
    <submittedName>
        <fullName evidence="1">Uncharacterized protein</fullName>
    </submittedName>
</protein>
<dbReference type="RefSeq" id="WP_134535151.1">
    <property type="nucleotide sequence ID" value="NZ_SOFG01000016.1"/>
</dbReference>
<sequence length="149" mass="16650">MSRLVPPQIISDLQQLRTDVDELKRTQLISGDSLFGYLTQSNNQSDYSFVLAAYAKRTLIVTFTPAIPNSSSIVEMMQFNTVNQPMVLPNAVPPWADSTYSNISFVQKLPPIGNASRWRICAQDYSGASRTTYLKFIFDGTDTGTWTVV</sequence>
<organism evidence="1 2">
    <name type="scientific">Cryobacterium algoricola</name>
    <dbReference type="NCBI Taxonomy" id="1259183"/>
    <lineage>
        <taxon>Bacteria</taxon>
        <taxon>Bacillati</taxon>
        <taxon>Actinomycetota</taxon>
        <taxon>Actinomycetes</taxon>
        <taxon>Micrococcales</taxon>
        <taxon>Microbacteriaceae</taxon>
        <taxon>Cryobacterium</taxon>
    </lineage>
</organism>